<proteinExistence type="evidence at transcript level"/>
<dbReference type="SMART" id="SM00020">
    <property type="entry name" value="Tryp_SPc"/>
    <property type="match status" value="1"/>
</dbReference>
<dbReference type="GO" id="GO:0005576">
    <property type="term" value="C:extracellular region"/>
    <property type="evidence" value="ECO:0007669"/>
    <property type="project" value="UniProtKB-SubCell"/>
</dbReference>
<dbReference type="CDD" id="cd00190">
    <property type="entry name" value="Tryp_SPc"/>
    <property type="match status" value="1"/>
</dbReference>
<evidence type="ECO:0000256" key="3">
    <source>
        <dbReference type="ARBA" id="ARBA00022670"/>
    </source>
</evidence>
<evidence type="ECO:0000256" key="8">
    <source>
        <dbReference type="RuleBase" id="RU363034"/>
    </source>
</evidence>
<dbReference type="InterPro" id="IPR001254">
    <property type="entry name" value="Trypsin_dom"/>
</dbReference>
<dbReference type="AlphaFoldDB" id="A0AB38ZEC7"/>
<feature type="signal peptide" evidence="9">
    <location>
        <begin position="1"/>
        <end position="19"/>
    </location>
</feature>
<dbReference type="InterPro" id="IPR018114">
    <property type="entry name" value="TRYPSIN_HIS"/>
</dbReference>
<comment type="similarity">
    <text evidence="7">Belongs to the peptidase S1 family. CLIP subfamily.</text>
</comment>
<protein>
    <submittedName>
        <fullName evidence="11">Venom S1 protease 35</fullName>
    </submittedName>
</protein>
<sequence length="410" mass="45683">MIVSGLIISFFTLLVVSSAINLNVPQDGSAVVLMPKNRRGGMEYRWDLTACDGCKMALECTNMLSSCEVAAIKIDDGQLVTQHCPDYYPYIIQTSWKNKMTIIIEVLESIGDVRDVHCIVKSTPPYLNVIEKVIDSSEHGVIRKGNPKKPTCKCGWANKNQARIVNGKEAGVNEYPFPILLIFTEDNFPFCGGSIITPYHVLTAAHCTNPYYDERLSVVVGEHDIRTRKETTAAKIHDVIKIYEHSGYDSDLTINDIAIVEVGSKIEYNAKVGPVCLPTKEFNLIDKYIKVMGWGLTKDAIKYGRASPVLMKVNLRVIDINVCNIVYEIDTKKNSQICTYNNNKDTCQGDSGGPLVYLNPETNMYTQVGIVSYGKECGSTDPAVNTNVAHFMPWIKAQLKKSSYKVEYCC</sequence>
<keyword evidence="5 8" id="KW-0720">Serine protease</keyword>
<dbReference type="InterPro" id="IPR009003">
    <property type="entry name" value="Peptidase_S1_PA"/>
</dbReference>
<dbReference type="EMBL" id="PP510845">
    <property type="protein sequence ID" value="WXH71770.1"/>
    <property type="molecule type" value="mRNA"/>
</dbReference>
<dbReference type="GO" id="GO:0006508">
    <property type="term" value="P:proteolysis"/>
    <property type="evidence" value="ECO:0007669"/>
    <property type="project" value="UniProtKB-KW"/>
</dbReference>
<evidence type="ECO:0000259" key="10">
    <source>
        <dbReference type="PROSITE" id="PS50240"/>
    </source>
</evidence>
<feature type="chain" id="PRO_5044208113" evidence="9">
    <location>
        <begin position="20"/>
        <end position="410"/>
    </location>
</feature>
<evidence type="ECO:0000256" key="4">
    <source>
        <dbReference type="ARBA" id="ARBA00022801"/>
    </source>
</evidence>
<dbReference type="PROSITE" id="PS00135">
    <property type="entry name" value="TRYPSIN_SER"/>
    <property type="match status" value="1"/>
</dbReference>
<keyword evidence="2" id="KW-0964">Secreted</keyword>
<reference evidence="11" key="1">
    <citation type="submission" date="2024-03" db="EMBL/GenBank/DDBJ databases">
        <authorList>
            <person name="Jin J.A."/>
            <person name="King G.A."/>
            <person name="Walker A."/>
        </authorList>
    </citation>
    <scope>NUCLEOTIDE SEQUENCE</scope>
</reference>
<keyword evidence="3 8" id="KW-0645">Protease</keyword>
<evidence type="ECO:0000256" key="6">
    <source>
        <dbReference type="ARBA" id="ARBA00023157"/>
    </source>
</evidence>
<dbReference type="PROSITE" id="PS00134">
    <property type="entry name" value="TRYPSIN_HIS"/>
    <property type="match status" value="1"/>
</dbReference>
<keyword evidence="6" id="KW-1015">Disulfide bond</keyword>
<evidence type="ECO:0000256" key="7">
    <source>
        <dbReference type="ARBA" id="ARBA00024195"/>
    </source>
</evidence>
<comment type="subcellular location">
    <subcellularLocation>
        <location evidence="1">Secreted</location>
    </subcellularLocation>
</comment>
<dbReference type="FunFam" id="2.40.10.10:FF:000015">
    <property type="entry name" value="Atrial natriuretic peptide-converting enzyme"/>
    <property type="match status" value="1"/>
</dbReference>
<dbReference type="Pfam" id="PF00089">
    <property type="entry name" value="Trypsin"/>
    <property type="match status" value="1"/>
</dbReference>
<evidence type="ECO:0000256" key="2">
    <source>
        <dbReference type="ARBA" id="ARBA00022525"/>
    </source>
</evidence>
<evidence type="ECO:0000256" key="5">
    <source>
        <dbReference type="ARBA" id="ARBA00022825"/>
    </source>
</evidence>
<dbReference type="Gene3D" id="2.40.10.10">
    <property type="entry name" value="Trypsin-like serine proteases"/>
    <property type="match status" value="1"/>
</dbReference>
<dbReference type="InterPro" id="IPR043504">
    <property type="entry name" value="Peptidase_S1_PA_chymotrypsin"/>
</dbReference>
<dbReference type="SUPFAM" id="SSF50494">
    <property type="entry name" value="Trypsin-like serine proteases"/>
    <property type="match status" value="1"/>
</dbReference>
<accession>A0AB38ZEC7</accession>
<dbReference type="PRINTS" id="PR00722">
    <property type="entry name" value="CHYMOTRYPSIN"/>
</dbReference>
<dbReference type="InterPro" id="IPR033116">
    <property type="entry name" value="TRYPSIN_SER"/>
</dbReference>
<dbReference type="PROSITE" id="PS50240">
    <property type="entry name" value="TRYPSIN_DOM"/>
    <property type="match status" value="1"/>
</dbReference>
<keyword evidence="9" id="KW-0732">Signal</keyword>
<name>A0AB38ZEC7_9HEMI</name>
<evidence type="ECO:0000256" key="9">
    <source>
        <dbReference type="SAM" id="SignalP"/>
    </source>
</evidence>
<feature type="domain" description="Peptidase S1" evidence="10">
    <location>
        <begin position="164"/>
        <end position="400"/>
    </location>
</feature>
<evidence type="ECO:0000256" key="1">
    <source>
        <dbReference type="ARBA" id="ARBA00004613"/>
    </source>
</evidence>
<organism evidence="11">
    <name type="scientific">Ectomocoris sp</name>
    <dbReference type="NCBI Taxonomy" id="3104572"/>
    <lineage>
        <taxon>Eukaryota</taxon>
        <taxon>Metazoa</taxon>
        <taxon>Ecdysozoa</taxon>
        <taxon>Arthropoda</taxon>
        <taxon>Hexapoda</taxon>
        <taxon>Insecta</taxon>
        <taxon>Pterygota</taxon>
        <taxon>Neoptera</taxon>
        <taxon>Paraneoptera</taxon>
        <taxon>Hemiptera</taxon>
        <taxon>Heteroptera</taxon>
        <taxon>Panheteroptera</taxon>
        <taxon>Cimicomorpha</taxon>
        <taxon>Reduviidae</taxon>
        <taxon>Peiratinae</taxon>
        <taxon>Ectomocoris</taxon>
    </lineage>
</organism>
<dbReference type="PANTHER" id="PTHR24256">
    <property type="entry name" value="TRYPTASE-RELATED"/>
    <property type="match status" value="1"/>
</dbReference>
<dbReference type="InterPro" id="IPR051487">
    <property type="entry name" value="Ser/Thr_Proteases_Immune/Dev"/>
</dbReference>
<dbReference type="InterPro" id="IPR001314">
    <property type="entry name" value="Peptidase_S1A"/>
</dbReference>
<evidence type="ECO:0000313" key="11">
    <source>
        <dbReference type="EMBL" id="WXH71770.1"/>
    </source>
</evidence>
<dbReference type="GO" id="GO:0004252">
    <property type="term" value="F:serine-type endopeptidase activity"/>
    <property type="evidence" value="ECO:0007669"/>
    <property type="project" value="InterPro"/>
</dbReference>
<keyword evidence="4 8" id="KW-0378">Hydrolase</keyword>